<dbReference type="Gene3D" id="1.20.58.1250">
    <property type="entry name" value="Tubulin Binding Cofactor C, N-terminal domain"/>
    <property type="match status" value="1"/>
</dbReference>
<evidence type="ECO:0000256" key="7">
    <source>
        <dbReference type="SAM" id="MobiDB-lite"/>
    </source>
</evidence>
<gene>
    <name evidence="9" type="ORF">LTR09_003101</name>
</gene>
<protein>
    <recommendedName>
        <fullName evidence="8">C-CAP/cofactor C-like domain-containing protein</fullName>
    </recommendedName>
</protein>
<dbReference type="AlphaFoldDB" id="A0AAJ0GEB3"/>
<dbReference type="EMBL" id="JAWDJX010000007">
    <property type="protein sequence ID" value="KAK3055867.1"/>
    <property type="molecule type" value="Genomic_DNA"/>
</dbReference>
<dbReference type="GO" id="GO:0005737">
    <property type="term" value="C:cytoplasm"/>
    <property type="evidence" value="ECO:0007669"/>
    <property type="project" value="UniProtKB-SubCell"/>
</dbReference>
<dbReference type="GO" id="GO:0015631">
    <property type="term" value="F:tubulin binding"/>
    <property type="evidence" value="ECO:0007669"/>
    <property type="project" value="InterPro"/>
</dbReference>
<dbReference type="InterPro" id="IPR031925">
    <property type="entry name" value="TBCC_N"/>
</dbReference>
<dbReference type="InterPro" id="IPR016098">
    <property type="entry name" value="CAP/MinC_C"/>
</dbReference>
<accession>A0AAJ0GEB3</accession>
<evidence type="ECO:0000313" key="9">
    <source>
        <dbReference type="EMBL" id="KAK3055867.1"/>
    </source>
</evidence>
<comment type="similarity">
    <text evidence="2">Belongs to the TBCC family.</text>
</comment>
<dbReference type="InterPro" id="IPR012945">
    <property type="entry name" value="Tubulin-bd_cofactor_C_dom"/>
</dbReference>
<dbReference type="GO" id="GO:0007023">
    <property type="term" value="P:post-chaperonin tubulin folding pathway"/>
    <property type="evidence" value="ECO:0007669"/>
    <property type="project" value="InterPro"/>
</dbReference>
<dbReference type="InterPro" id="IPR017901">
    <property type="entry name" value="C-CAP_CF_C-like"/>
</dbReference>
<evidence type="ECO:0000259" key="8">
    <source>
        <dbReference type="PROSITE" id="PS51329"/>
    </source>
</evidence>
<dbReference type="PANTHER" id="PTHR15139:SF0">
    <property type="entry name" value="TUBULIN-SPECIFIC CHAPERONE C"/>
    <property type="match status" value="1"/>
</dbReference>
<comment type="subcellular location">
    <subcellularLocation>
        <location evidence="1">Cytoplasm</location>
    </subcellularLocation>
</comment>
<reference evidence="9" key="1">
    <citation type="submission" date="2023-04" db="EMBL/GenBank/DDBJ databases">
        <title>Black Yeasts Isolated from many extreme environments.</title>
        <authorList>
            <person name="Coleine C."/>
            <person name="Stajich J.E."/>
            <person name="Selbmann L."/>
        </authorList>
    </citation>
    <scope>NUCLEOTIDE SEQUENCE</scope>
    <source>
        <strain evidence="9">CCFEE 5312</strain>
    </source>
</reference>
<dbReference type="Proteomes" id="UP001271007">
    <property type="component" value="Unassembled WGS sequence"/>
</dbReference>
<keyword evidence="5" id="KW-0143">Chaperone</keyword>
<evidence type="ECO:0000256" key="1">
    <source>
        <dbReference type="ARBA" id="ARBA00004496"/>
    </source>
</evidence>
<dbReference type="InterPro" id="IPR027684">
    <property type="entry name" value="TBCC"/>
</dbReference>
<evidence type="ECO:0000256" key="6">
    <source>
        <dbReference type="ARBA" id="ARBA00026055"/>
    </source>
</evidence>
<evidence type="ECO:0000256" key="4">
    <source>
        <dbReference type="ARBA" id="ARBA00022990"/>
    </source>
</evidence>
<proteinExistence type="inferred from homology"/>
<sequence length="373" mass="40961">MEPTNTTDRQPKAMQPNEKFFQYFQHEVTEIQEQTNRLGQRSVTGGEQADAVNHCLASIARLSNEVKDASSHLPAYDQRSYGEAIKALSSKLQEVRTSFAPRPRFSFKKGSMFTAKKNESATSLADAADLANGREETAANISNDSSFTGTPEEPQSHAVEVASEEPMADPVSLARIRRPSLAHSGTIDMGDHDGVHIHLPSSTASASSAGTLSILRRSVVDMNRPTSTGFPFAGLTLRNIKQSLVLCGHVDGAIHLTDISNSIIVVASRQFRMHESRDCDIYLLTSSRPIIEDCHNIRFAPLPALHQSQADADIENQWQSVDDFKWLRSEPSPNWSILEESKRITEDVWKNVVPGGPQYGPDDILQAVGIAKG</sequence>
<evidence type="ECO:0000256" key="5">
    <source>
        <dbReference type="ARBA" id="ARBA00023186"/>
    </source>
</evidence>
<dbReference type="GO" id="GO:0007021">
    <property type="term" value="P:tubulin complex assembly"/>
    <property type="evidence" value="ECO:0007669"/>
    <property type="project" value="TreeGrafter"/>
</dbReference>
<keyword evidence="3" id="KW-0963">Cytoplasm</keyword>
<feature type="compositionally biased region" description="Polar residues" evidence="7">
    <location>
        <begin position="140"/>
        <end position="149"/>
    </location>
</feature>
<dbReference type="Gene3D" id="2.160.20.70">
    <property type="match status" value="1"/>
</dbReference>
<dbReference type="SMART" id="SM00673">
    <property type="entry name" value="CARP"/>
    <property type="match status" value="1"/>
</dbReference>
<dbReference type="InterPro" id="IPR006599">
    <property type="entry name" value="CARP_motif"/>
</dbReference>
<feature type="domain" description="C-CAP/cofactor C-like" evidence="8">
    <location>
        <begin position="200"/>
        <end position="326"/>
    </location>
</feature>
<keyword evidence="4" id="KW-0007">Acetylation</keyword>
<dbReference type="PROSITE" id="PS51329">
    <property type="entry name" value="C_CAP_COFACTOR_C"/>
    <property type="match status" value="1"/>
</dbReference>
<feature type="region of interest" description="Disordered" evidence="7">
    <location>
        <begin position="140"/>
        <end position="171"/>
    </location>
</feature>
<evidence type="ECO:0000313" key="10">
    <source>
        <dbReference type="Proteomes" id="UP001271007"/>
    </source>
</evidence>
<comment type="subunit">
    <text evidence="6">Supercomplex made of cofactors A to E. Cofactors A and D function by capturing and stabilizing tubulin in a quasi-native conformation. Cofactor E binds to the cofactor D-tubulin complex; interaction with cofactor C then causes the release of tubulin polypeptides that are committed to the native state.</text>
</comment>
<dbReference type="InterPro" id="IPR038397">
    <property type="entry name" value="TBCC_N_sf"/>
</dbReference>
<evidence type="ECO:0000256" key="2">
    <source>
        <dbReference type="ARBA" id="ARBA00008848"/>
    </source>
</evidence>
<name>A0AAJ0GEB3_9PEZI</name>
<keyword evidence="10" id="KW-1185">Reference proteome</keyword>
<dbReference type="Pfam" id="PF07986">
    <property type="entry name" value="TBCC"/>
    <property type="match status" value="1"/>
</dbReference>
<dbReference type="Pfam" id="PF16752">
    <property type="entry name" value="TBCC_N"/>
    <property type="match status" value="1"/>
</dbReference>
<comment type="caution">
    <text evidence="9">The sequence shown here is derived from an EMBL/GenBank/DDBJ whole genome shotgun (WGS) entry which is preliminary data.</text>
</comment>
<organism evidence="9 10">
    <name type="scientific">Extremus antarcticus</name>
    <dbReference type="NCBI Taxonomy" id="702011"/>
    <lineage>
        <taxon>Eukaryota</taxon>
        <taxon>Fungi</taxon>
        <taxon>Dikarya</taxon>
        <taxon>Ascomycota</taxon>
        <taxon>Pezizomycotina</taxon>
        <taxon>Dothideomycetes</taxon>
        <taxon>Dothideomycetidae</taxon>
        <taxon>Mycosphaerellales</taxon>
        <taxon>Extremaceae</taxon>
        <taxon>Extremus</taxon>
    </lineage>
</organism>
<dbReference type="PANTHER" id="PTHR15139">
    <property type="entry name" value="TUBULIN FOLDING COFACTOR C"/>
    <property type="match status" value="1"/>
</dbReference>
<evidence type="ECO:0000256" key="3">
    <source>
        <dbReference type="ARBA" id="ARBA00022490"/>
    </source>
</evidence>